<sequence>MVTGGFKVDPKPGGKDTGSVMGESMMSLISLVMVSAHSLRCMISLTNCRVPITSAPALAEQQMQQQCISAILPITAMSNHQEHMSSGEHRSRRALEQDHAGAQGEGGFGDNKEQESTMEQMYSTNKQICSSQDYTALGSTSSGACISCNNNNNKKMTLLFGDMKCNDQLIGAGAQPEDFQQNQFCYANANFEIVSRMKCNNTTTVKLQRAPRLIHEAKLIKRKAETINPTLSQPLFVRKQGRTLSTNKPTMMSEGKITRNVTQ</sequence>
<accession>A0A7R9BMB7</accession>
<dbReference type="EMBL" id="CAJPEX010001081">
    <property type="protein sequence ID" value="CAG0918149.1"/>
    <property type="molecule type" value="Genomic_DNA"/>
</dbReference>
<reference evidence="2" key="1">
    <citation type="submission" date="2020-11" db="EMBL/GenBank/DDBJ databases">
        <authorList>
            <person name="Tran Van P."/>
        </authorList>
    </citation>
    <scope>NUCLEOTIDE SEQUENCE</scope>
</reference>
<keyword evidence="3" id="KW-1185">Reference proteome</keyword>
<proteinExistence type="predicted"/>
<feature type="region of interest" description="Disordered" evidence="1">
    <location>
        <begin position="80"/>
        <end position="112"/>
    </location>
</feature>
<dbReference type="EMBL" id="OA883118">
    <property type="protein sequence ID" value="CAD7277997.1"/>
    <property type="molecule type" value="Genomic_DNA"/>
</dbReference>
<gene>
    <name evidence="2" type="ORF">NMOB1V02_LOCUS5712</name>
</gene>
<feature type="compositionally biased region" description="Basic and acidic residues" evidence="1">
    <location>
        <begin position="80"/>
        <end position="99"/>
    </location>
</feature>
<dbReference type="AlphaFoldDB" id="A0A7R9BMB7"/>
<name>A0A7R9BMB7_9CRUS</name>
<evidence type="ECO:0000313" key="2">
    <source>
        <dbReference type="EMBL" id="CAD7277997.1"/>
    </source>
</evidence>
<organism evidence="2">
    <name type="scientific">Notodromas monacha</name>
    <dbReference type="NCBI Taxonomy" id="399045"/>
    <lineage>
        <taxon>Eukaryota</taxon>
        <taxon>Metazoa</taxon>
        <taxon>Ecdysozoa</taxon>
        <taxon>Arthropoda</taxon>
        <taxon>Crustacea</taxon>
        <taxon>Oligostraca</taxon>
        <taxon>Ostracoda</taxon>
        <taxon>Podocopa</taxon>
        <taxon>Podocopida</taxon>
        <taxon>Cypridocopina</taxon>
        <taxon>Cypridoidea</taxon>
        <taxon>Cyprididae</taxon>
        <taxon>Notodromas</taxon>
    </lineage>
</organism>
<protein>
    <submittedName>
        <fullName evidence="2">Uncharacterized protein</fullName>
    </submittedName>
</protein>
<evidence type="ECO:0000313" key="3">
    <source>
        <dbReference type="Proteomes" id="UP000678499"/>
    </source>
</evidence>
<evidence type="ECO:0000256" key="1">
    <source>
        <dbReference type="SAM" id="MobiDB-lite"/>
    </source>
</evidence>
<dbReference type="Proteomes" id="UP000678499">
    <property type="component" value="Unassembled WGS sequence"/>
</dbReference>